<name>A0ABT9BM76_9MICO</name>
<evidence type="ECO:0000256" key="1">
    <source>
        <dbReference type="SAM" id="MobiDB-lite"/>
    </source>
</evidence>
<gene>
    <name evidence="2" type="ORF">Q5716_01445</name>
</gene>
<protein>
    <recommendedName>
        <fullName evidence="4">Transglycosylase SLT domain-containing protein</fullName>
    </recommendedName>
</protein>
<feature type="region of interest" description="Disordered" evidence="1">
    <location>
        <begin position="41"/>
        <end position="62"/>
    </location>
</feature>
<dbReference type="InterPro" id="IPR023346">
    <property type="entry name" value="Lysozyme-like_dom_sf"/>
</dbReference>
<evidence type="ECO:0000313" key="2">
    <source>
        <dbReference type="EMBL" id="MDO7880886.1"/>
    </source>
</evidence>
<dbReference type="InterPro" id="IPR043426">
    <property type="entry name" value="MltB-like"/>
</dbReference>
<dbReference type="Proteomes" id="UP001241072">
    <property type="component" value="Unassembled WGS sequence"/>
</dbReference>
<dbReference type="EMBL" id="JAUQUB010000001">
    <property type="protein sequence ID" value="MDO7880886.1"/>
    <property type="molecule type" value="Genomic_DNA"/>
</dbReference>
<proteinExistence type="predicted"/>
<dbReference type="RefSeq" id="WP_305001312.1">
    <property type="nucleotide sequence ID" value="NZ_JAUQUB010000001.1"/>
</dbReference>
<organism evidence="2 3">
    <name type="scientific">Antiquaquibacter soli</name>
    <dbReference type="NCBI Taxonomy" id="3064523"/>
    <lineage>
        <taxon>Bacteria</taxon>
        <taxon>Bacillati</taxon>
        <taxon>Actinomycetota</taxon>
        <taxon>Actinomycetes</taxon>
        <taxon>Micrococcales</taxon>
        <taxon>Microbacteriaceae</taxon>
        <taxon>Antiquaquibacter</taxon>
    </lineage>
</organism>
<accession>A0ABT9BM76</accession>
<sequence length="253" mass="25808">MVARWVPFAAAGGAVVVAGVLATVLLVPRVPEVLPDAAEPDAPAVTYPDQAPPPALAAEPTGPGAIGVVDPAWVDATAAATGIPREAVLAYGAAVIGAEEIFPGCGLGWNTLAGIGYTESDHGRHGGASFDANGHASPEIFGVPLDGVDTAHIPDTDGGEFDGTADIDRAIGPMQLIPQTWRSWPSDGNGDLVPDPHNIYDSAVAAANYLCHATTSFTTEQGWAEGVAAYNTATSYAQTVATAAQRYYDETSG</sequence>
<comment type="caution">
    <text evidence="2">The sequence shown here is derived from an EMBL/GenBank/DDBJ whole genome shotgun (WGS) entry which is preliminary data.</text>
</comment>
<keyword evidence="3" id="KW-1185">Reference proteome</keyword>
<dbReference type="PANTHER" id="PTHR30163">
    <property type="entry name" value="MEMBRANE-BOUND LYTIC MUREIN TRANSGLYCOSYLASE B"/>
    <property type="match status" value="1"/>
</dbReference>
<dbReference type="Gene3D" id="1.10.530.10">
    <property type="match status" value="1"/>
</dbReference>
<dbReference type="PANTHER" id="PTHR30163:SF8">
    <property type="entry name" value="LYTIC MUREIN TRANSGLYCOSYLASE"/>
    <property type="match status" value="1"/>
</dbReference>
<dbReference type="SUPFAM" id="SSF53955">
    <property type="entry name" value="Lysozyme-like"/>
    <property type="match status" value="1"/>
</dbReference>
<evidence type="ECO:0000313" key="3">
    <source>
        <dbReference type="Proteomes" id="UP001241072"/>
    </source>
</evidence>
<evidence type="ECO:0008006" key="4">
    <source>
        <dbReference type="Google" id="ProtNLM"/>
    </source>
</evidence>
<reference evidence="2 3" key="1">
    <citation type="submission" date="2023-07" db="EMBL/GenBank/DDBJ databases">
        <title>Protaetiibacter sp. nov WY-16 isolated from soil.</title>
        <authorList>
            <person name="Liu B."/>
            <person name="Wan Y."/>
        </authorList>
    </citation>
    <scope>NUCLEOTIDE SEQUENCE [LARGE SCALE GENOMIC DNA]</scope>
    <source>
        <strain evidence="2 3">WY-16</strain>
    </source>
</reference>